<feature type="transmembrane region" description="Helical" evidence="2">
    <location>
        <begin position="100"/>
        <end position="119"/>
    </location>
</feature>
<evidence type="ECO:0000256" key="2">
    <source>
        <dbReference type="SAM" id="Phobius"/>
    </source>
</evidence>
<feature type="region of interest" description="Disordered" evidence="1">
    <location>
        <begin position="204"/>
        <end position="271"/>
    </location>
</feature>
<keyword evidence="2" id="KW-0472">Membrane</keyword>
<keyword evidence="4" id="KW-1185">Reference proteome</keyword>
<evidence type="ECO:0000256" key="1">
    <source>
        <dbReference type="SAM" id="MobiDB-lite"/>
    </source>
</evidence>
<dbReference type="RefSeq" id="WP_050431493.1">
    <property type="nucleotide sequence ID" value="NZ_CP012159.1"/>
</dbReference>
<sequence length="271" mass="28251">MPAFVAPLIGFALGALLAWIRGAAPLQPFARSQPGGTAWQALRDHGVSGMGTARTAEARSLALATLFGLLVFTPICAYFLTFAPDWSFAYLIDSRRVPSALELLLLIADAAAVPAGFLAMERAGEHRSFRATGSLVGAPLALAALLVLLLGKRLTVEGTYRQIQGDFGVGAVAGGPLGYALLWMHGLLIAGLVLTAQALLNGRRSAKRPPREGDAPRRPAGPAASAPRNADPTRSGRPMMSGHAGGRATSSGSGRLLGNPPARRPRQGRDH</sequence>
<dbReference type="STRING" id="52.CMC5_035450"/>
<dbReference type="Proteomes" id="UP000067626">
    <property type="component" value="Chromosome"/>
</dbReference>
<feature type="transmembrane region" description="Helical" evidence="2">
    <location>
        <begin position="60"/>
        <end position="80"/>
    </location>
</feature>
<feature type="transmembrane region" description="Helical" evidence="2">
    <location>
        <begin position="6"/>
        <end position="24"/>
    </location>
</feature>
<accession>A0A0K1EFN5</accession>
<gene>
    <name evidence="3" type="ORF">CMC5_035450</name>
</gene>
<proteinExistence type="predicted"/>
<evidence type="ECO:0000313" key="3">
    <source>
        <dbReference type="EMBL" id="AKT39398.1"/>
    </source>
</evidence>
<keyword evidence="2" id="KW-0812">Transmembrane</keyword>
<dbReference type="AlphaFoldDB" id="A0A0K1EFN5"/>
<protein>
    <submittedName>
        <fullName evidence="3">Uncharacterized protein</fullName>
    </submittedName>
</protein>
<feature type="transmembrane region" description="Helical" evidence="2">
    <location>
        <begin position="180"/>
        <end position="200"/>
    </location>
</feature>
<reference evidence="3 4" key="1">
    <citation type="submission" date="2015-07" db="EMBL/GenBank/DDBJ databases">
        <title>Genome analysis of myxobacterium Chondromyces crocatus Cm c5 reveals a high potential for natural compound synthesis and the genetic basis for the loss of fruiting body formation.</title>
        <authorList>
            <person name="Zaburannyi N."/>
            <person name="Bunk B."/>
            <person name="Maier J."/>
            <person name="Overmann J."/>
            <person name="Mueller R."/>
        </authorList>
    </citation>
    <scope>NUCLEOTIDE SEQUENCE [LARGE SCALE GENOMIC DNA]</scope>
    <source>
        <strain evidence="3 4">Cm c5</strain>
    </source>
</reference>
<dbReference type="EMBL" id="CP012159">
    <property type="protein sequence ID" value="AKT39398.1"/>
    <property type="molecule type" value="Genomic_DNA"/>
</dbReference>
<dbReference type="OrthoDB" id="5520599at2"/>
<feature type="transmembrane region" description="Helical" evidence="2">
    <location>
        <begin position="131"/>
        <end position="151"/>
    </location>
</feature>
<dbReference type="KEGG" id="ccro:CMC5_035450"/>
<feature type="compositionally biased region" description="Low complexity" evidence="1">
    <location>
        <begin position="246"/>
        <end position="258"/>
    </location>
</feature>
<feature type="compositionally biased region" description="Low complexity" evidence="1">
    <location>
        <begin position="218"/>
        <end position="230"/>
    </location>
</feature>
<evidence type="ECO:0000313" key="4">
    <source>
        <dbReference type="Proteomes" id="UP000067626"/>
    </source>
</evidence>
<name>A0A0K1EFN5_CHOCO</name>
<organism evidence="3 4">
    <name type="scientific">Chondromyces crocatus</name>
    <dbReference type="NCBI Taxonomy" id="52"/>
    <lineage>
        <taxon>Bacteria</taxon>
        <taxon>Pseudomonadati</taxon>
        <taxon>Myxococcota</taxon>
        <taxon>Polyangia</taxon>
        <taxon>Polyangiales</taxon>
        <taxon>Polyangiaceae</taxon>
        <taxon>Chondromyces</taxon>
    </lineage>
</organism>
<keyword evidence="2" id="KW-1133">Transmembrane helix</keyword>